<sequence length="432" mass="49715">MLLKKMSERRREKKITKTEGRISKSQNDKEKERLLKALVRLKEENGDFGGVLKATIERLEISMSEETFEELIDICGKTEDTIRHAFSKEISRFAGEFEDSLWGRMIIGFSIENSKPAIDLALDCYRASHRLIFAQAALDKIEEALTSESTEAVSRMKESYVTVMTEAGEISKEDQLDLLERAIRFARSTIGDEIMYLDFAVKYIILSSEERDSPEVVNDLVGSIDRYIVLFTGKEGLLLDKLDAILPKIQEVETRVLLLKKMRDIARLVSDKRYEKYADPSDEANDIEALKKNCTSSEMKTKTKDANKADLQILVRDYERLIEALGSPEEKLVYIRKLGTFLRDRLKEYYRALDVFEEGLKLKGDDISLWLVKGMTLEKIARNESDPDKESIFWKKAYDHYHTIAETFEEQEVKLSAIEKCAMIHAERLTGV</sequence>
<dbReference type="Proteomes" id="UP000886198">
    <property type="component" value="Unassembled WGS sequence"/>
</dbReference>
<evidence type="ECO:0000256" key="1">
    <source>
        <dbReference type="SAM" id="MobiDB-lite"/>
    </source>
</evidence>
<comment type="caution">
    <text evidence="2">The sequence shown here is derived from an EMBL/GenBank/DDBJ whole genome shotgun (WGS) entry which is preliminary data.</text>
</comment>
<dbReference type="AlphaFoldDB" id="A0A7C1CVH4"/>
<accession>A0A7C1CVH4</accession>
<protein>
    <recommendedName>
        <fullName evidence="3">Tetratricopeptide repeat protein</fullName>
    </recommendedName>
</protein>
<evidence type="ECO:0000313" key="2">
    <source>
        <dbReference type="EMBL" id="HDP78934.1"/>
    </source>
</evidence>
<organism evidence="2">
    <name type="scientific">Mesotoga infera</name>
    <dbReference type="NCBI Taxonomy" id="1236046"/>
    <lineage>
        <taxon>Bacteria</taxon>
        <taxon>Thermotogati</taxon>
        <taxon>Thermotogota</taxon>
        <taxon>Thermotogae</taxon>
        <taxon>Kosmotogales</taxon>
        <taxon>Kosmotogaceae</taxon>
        <taxon>Mesotoga</taxon>
    </lineage>
</organism>
<name>A0A7C1CVH4_9BACT</name>
<gene>
    <name evidence="2" type="ORF">ENN47_12320</name>
</gene>
<reference evidence="2" key="1">
    <citation type="journal article" date="2020" name="mSystems">
        <title>Genome- and Community-Level Interaction Insights into Carbon Utilization and Element Cycling Functions of Hydrothermarchaeota in Hydrothermal Sediment.</title>
        <authorList>
            <person name="Zhou Z."/>
            <person name="Liu Y."/>
            <person name="Xu W."/>
            <person name="Pan J."/>
            <person name="Luo Z.H."/>
            <person name="Li M."/>
        </authorList>
    </citation>
    <scope>NUCLEOTIDE SEQUENCE [LARGE SCALE GENOMIC DNA]</scope>
    <source>
        <strain evidence="2">SpSt-1179</strain>
    </source>
</reference>
<feature type="region of interest" description="Disordered" evidence="1">
    <location>
        <begin position="1"/>
        <end position="29"/>
    </location>
</feature>
<proteinExistence type="predicted"/>
<evidence type="ECO:0008006" key="3">
    <source>
        <dbReference type="Google" id="ProtNLM"/>
    </source>
</evidence>
<dbReference type="EMBL" id="DSBT01000378">
    <property type="protein sequence ID" value="HDP78934.1"/>
    <property type="molecule type" value="Genomic_DNA"/>
</dbReference>